<dbReference type="GO" id="GO:0005524">
    <property type="term" value="F:ATP binding"/>
    <property type="evidence" value="ECO:0007669"/>
    <property type="project" value="EnsemblFungi"/>
</dbReference>
<evidence type="ECO:0000259" key="3">
    <source>
        <dbReference type="Pfam" id="PF00448"/>
    </source>
</evidence>
<dbReference type="InterPro" id="IPR000897">
    <property type="entry name" value="SRP54_GTPase_dom"/>
</dbReference>
<keyword evidence="1" id="KW-0547">Nucleotide-binding</keyword>
<dbReference type="RefSeq" id="XP_022465378.1">
    <property type="nucleotide sequence ID" value="XM_022608932.1"/>
</dbReference>
<dbReference type="GO" id="GO:0005525">
    <property type="term" value="F:GTP binding"/>
    <property type="evidence" value="ECO:0007669"/>
    <property type="project" value="UniProtKB-KW"/>
</dbReference>
<dbReference type="STRING" id="1071383.J7S0S4"/>
<reference evidence="5" key="2">
    <citation type="submission" date="2012-08" db="EMBL/GenBank/DDBJ databases">
        <title>Genome sequence of Kazachstania naganishii.</title>
        <authorList>
            <person name="Gordon J.L."/>
            <person name="Armisen D."/>
            <person name="Proux-Wera E."/>
            <person name="OhEigeartaigh S.S."/>
            <person name="Byrne K.P."/>
            <person name="Wolfe K.H."/>
        </authorList>
    </citation>
    <scope>NUCLEOTIDE SEQUENCE [LARGE SCALE GENOMIC DNA]</scope>
    <source>
        <strain evidence="5">ATCC MYA-139 / BCRC 22969 / CBS 8797 / CCRC 22969 / KCTC 17520 / NBRC 10181 / NCYC 3082</strain>
    </source>
</reference>
<name>J7S0S4_HUIN7</name>
<proteinExistence type="predicted"/>
<accession>J7S0S4</accession>
<dbReference type="eggNOG" id="KOG2878">
    <property type="taxonomic scope" value="Eukaryota"/>
</dbReference>
<dbReference type="Pfam" id="PF00448">
    <property type="entry name" value="SRP54"/>
    <property type="match status" value="1"/>
</dbReference>
<evidence type="ECO:0000256" key="2">
    <source>
        <dbReference type="ARBA" id="ARBA00023134"/>
    </source>
</evidence>
<sequence length="302" mass="33924">MPGKSVLEHAVEFVDVYVPQWFAREQSDPLFIYVSGPQGSGKTRASAELCAHLKAKYAGQYNVACVSIDDFYLTHADQLKLQEQYSGNELYRGRGMPGTHDMPLLNRVLQAVLQRRGDQQESGDGDGEESAYVHLPQYDKSLHGGAGDRLSCERRVPVPVDIFILEGWFLGFNPILSGRSGPETETPLAGDMVDVNAKLFMYSDLMWNNPEIHSLGIVLAADQLDDVYLWRVEQEHETVRESPNGEGMTDDEVRAFVDRYMPCYRLYYEPFVRSERLGSVATLTLGIDASRVVFGSKTRCIE</sequence>
<evidence type="ECO:0000256" key="1">
    <source>
        <dbReference type="ARBA" id="ARBA00022741"/>
    </source>
</evidence>
<dbReference type="PANTHER" id="PTHR10285">
    <property type="entry name" value="URIDINE KINASE"/>
    <property type="match status" value="1"/>
</dbReference>
<evidence type="ECO:0000313" key="4">
    <source>
        <dbReference type="EMBL" id="CCK71132.1"/>
    </source>
</evidence>
<organism evidence="4 5">
    <name type="scientific">Huiozyma naganishii (strain ATCC MYA-139 / BCRC 22969 / CBS 8797 / KCTC 17520 / NBRC 10181 / NCYC 3082 / Yp74L-3)</name>
    <name type="common">Yeast</name>
    <name type="synonym">Kazachstania naganishii</name>
    <dbReference type="NCBI Taxonomy" id="1071383"/>
    <lineage>
        <taxon>Eukaryota</taxon>
        <taxon>Fungi</taxon>
        <taxon>Dikarya</taxon>
        <taxon>Ascomycota</taxon>
        <taxon>Saccharomycotina</taxon>
        <taxon>Saccharomycetes</taxon>
        <taxon>Saccharomycetales</taxon>
        <taxon>Saccharomycetaceae</taxon>
        <taxon>Huiozyma</taxon>
    </lineage>
</organism>
<dbReference type="Proteomes" id="UP000006310">
    <property type="component" value="Chromosome 7"/>
</dbReference>
<dbReference type="SUPFAM" id="SSF52540">
    <property type="entry name" value="P-loop containing nucleoside triphosphate hydrolases"/>
    <property type="match status" value="1"/>
</dbReference>
<protein>
    <recommendedName>
        <fullName evidence="3">SRP54-type proteins GTP-binding domain-containing protein</fullName>
    </recommendedName>
</protein>
<dbReference type="OMA" id="FAGPQHF"/>
<dbReference type="GeneID" id="34526856"/>
<gene>
    <name evidence="4" type="primary">KNAG0G00760</name>
    <name evidence="4" type="ordered locus">KNAG_0G00760</name>
</gene>
<dbReference type="KEGG" id="kng:KNAG_0G00760"/>
<evidence type="ECO:0000313" key="5">
    <source>
        <dbReference type="Proteomes" id="UP000006310"/>
    </source>
</evidence>
<dbReference type="InterPro" id="IPR027417">
    <property type="entry name" value="P-loop_NTPase"/>
</dbReference>
<dbReference type="EMBL" id="HE978320">
    <property type="protein sequence ID" value="CCK71132.1"/>
    <property type="molecule type" value="Genomic_DNA"/>
</dbReference>
<feature type="domain" description="SRP54-type proteins GTP-binding" evidence="3">
    <location>
        <begin position="31"/>
        <end position="89"/>
    </location>
</feature>
<dbReference type="GO" id="GO:0006614">
    <property type="term" value="P:SRP-dependent cotranslational protein targeting to membrane"/>
    <property type="evidence" value="ECO:0007669"/>
    <property type="project" value="InterPro"/>
</dbReference>
<keyword evidence="2" id="KW-0342">GTP-binding</keyword>
<dbReference type="AlphaFoldDB" id="J7S0S4"/>
<dbReference type="HOGENOM" id="CLU_056986_1_0_1"/>
<dbReference type="Gene3D" id="3.40.50.300">
    <property type="entry name" value="P-loop containing nucleotide triphosphate hydrolases"/>
    <property type="match status" value="1"/>
</dbReference>
<dbReference type="OrthoDB" id="347435at2759"/>
<reference evidence="4 5" key="1">
    <citation type="journal article" date="2011" name="Proc. Natl. Acad. Sci. U.S.A.">
        <title>Evolutionary erosion of yeast sex chromosomes by mating-type switching accidents.</title>
        <authorList>
            <person name="Gordon J.L."/>
            <person name="Armisen D."/>
            <person name="Proux-Wera E."/>
            <person name="Oheigeartaigh S.S."/>
            <person name="Byrne K.P."/>
            <person name="Wolfe K.H."/>
        </authorList>
    </citation>
    <scope>NUCLEOTIDE SEQUENCE [LARGE SCALE GENOMIC DNA]</scope>
    <source>
        <strain evidence="5">ATCC MYA-139 / BCRC 22969 / CBS 8797 / CCRC 22969 / KCTC 17520 / NBRC 10181 / NCYC 3082</strain>
    </source>
</reference>
<keyword evidence="5" id="KW-1185">Reference proteome</keyword>